<evidence type="ECO:0000313" key="7">
    <source>
        <dbReference type="EMBL" id="VDK29505.1"/>
    </source>
</evidence>
<accession>A0A183CXH6</accession>
<dbReference type="InterPro" id="IPR013057">
    <property type="entry name" value="AA_transpt_TM"/>
</dbReference>
<keyword evidence="8" id="KW-1185">Reference proteome</keyword>
<evidence type="ECO:0000256" key="1">
    <source>
        <dbReference type="ARBA" id="ARBA00004141"/>
    </source>
</evidence>
<evidence type="ECO:0000313" key="8">
    <source>
        <dbReference type="Proteomes" id="UP000271098"/>
    </source>
</evidence>
<dbReference type="Pfam" id="PF01490">
    <property type="entry name" value="Aa_trans"/>
    <property type="match status" value="1"/>
</dbReference>
<feature type="transmembrane region" description="Helical" evidence="5">
    <location>
        <begin position="286"/>
        <end position="306"/>
    </location>
</feature>
<feature type="transmembrane region" description="Helical" evidence="5">
    <location>
        <begin position="246"/>
        <end position="265"/>
    </location>
</feature>
<feature type="transmembrane region" description="Helical" evidence="5">
    <location>
        <begin position="12"/>
        <end position="34"/>
    </location>
</feature>
<dbReference type="Proteomes" id="UP000271098">
    <property type="component" value="Unassembled WGS sequence"/>
</dbReference>
<feature type="transmembrane region" description="Helical" evidence="5">
    <location>
        <begin position="312"/>
        <end position="333"/>
    </location>
</feature>
<dbReference type="FunFam" id="1.20.1740.10:FF:000052">
    <property type="entry name" value="Lysine histidine transporter-like 3"/>
    <property type="match status" value="1"/>
</dbReference>
<dbReference type="EMBL" id="UYRT01001333">
    <property type="protein sequence ID" value="VDK29505.1"/>
    <property type="molecule type" value="Genomic_DNA"/>
</dbReference>
<comment type="subcellular location">
    <subcellularLocation>
        <location evidence="1">Membrane</location>
        <topology evidence="1">Multi-pass membrane protein</topology>
    </subcellularLocation>
</comment>
<feature type="transmembrane region" description="Helical" evidence="5">
    <location>
        <begin position="130"/>
        <end position="152"/>
    </location>
</feature>
<feature type="transmembrane region" description="Helical" evidence="5">
    <location>
        <begin position="69"/>
        <end position="89"/>
    </location>
</feature>
<keyword evidence="3 5" id="KW-1133">Transmembrane helix</keyword>
<feature type="transmembrane region" description="Helical" evidence="5">
    <location>
        <begin position="204"/>
        <end position="226"/>
    </location>
</feature>
<dbReference type="OrthoDB" id="655540at2759"/>
<proteinExistence type="predicted"/>
<sequence>MCRFLINEFAGMLLGCSFMVVIAIFFTSTAYILAQTWGIMRDRWPVYKQHCRRPYPEIGMRSFGPKMRVFTALCVYITLFGTTTVYVILSSSIFHNFLAFFGVRLKFCLLLLILTIMIWPVTFLKSPADFWVVVVFALSCTIFAVILIMIGIGLDYDCKSVAVYDDLSYRSIYSLGTFIFAFSGHHVFPTVQHDMYEPKQFTKSVLLGYSMTCSLYMPVSVFSYAVYGSSMISSVINSLQTSWIRYASDLAIAFHCVLTIILTINPINQQLEDIFHAPHKMCWQRVAIRTGLLTVILFVALSVPNFGSIMDFFGSTTVPFTCIILPTLFGLWLKAQRFNEKTKKWEVPTWKELVFLQA</sequence>
<name>A0A183CXH6_9BILA</name>
<reference evidence="7 8" key="2">
    <citation type="submission" date="2018-11" db="EMBL/GenBank/DDBJ databases">
        <authorList>
            <consortium name="Pathogen Informatics"/>
        </authorList>
    </citation>
    <scope>NUCLEOTIDE SEQUENCE [LARGE SCALE GENOMIC DNA]</scope>
</reference>
<keyword evidence="2 5" id="KW-0812">Transmembrane</keyword>
<dbReference type="PANTHER" id="PTHR22950">
    <property type="entry name" value="AMINO ACID TRANSPORTER"/>
    <property type="match status" value="1"/>
</dbReference>
<protein>
    <submittedName>
        <fullName evidence="9">Aa_trans domain-containing protein</fullName>
    </submittedName>
</protein>
<dbReference type="WBParaSite" id="GPUH_0000116701-mRNA-1">
    <property type="protein sequence ID" value="GPUH_0000116701-mRNA-1"/>
    <property type="gene ID" value="GPUH_0000116701"/>
</dbReference>
<dbReference type="AlphaFoldDB" id="A0A183CXH6"/>
<reference evidence="9" key="1">
    <citation type="submission" date="2016-06" db="UniProtKB">
        <authorList>
            <consortium name="WormBaseParasite"/>
        </authorList>
    </citation>
    <scope>IDENTIFICATION</scope>
</reference>
<dbReference type="GO" id="GO:0015179">
    <property type="term" value="F:L-amino acid transmembrane transporter activity"/>
    <property type="evidence" value="ECO:0007669"/>
    <property type="project" value="TreeGrafter"/>
</dbReference>
<evidence type="ECO:0000256" key="2">
    <source>
        <dbReference type="ARBA" id="ARBA00022692"/>
    </source>
</evidence>
<feature type="domain" description="Amino acid transporter transmembrane" evidence="6">
    <location>
        <begin position="10"/>
        <end position="346"/>
    </location>
</feature>
<evidence type="ECO:0000313" key="9">
    <source>
        <dbReference type="WBParaSite" id="GPUH_0000116701-mRNA-1"/>
    </source>
</evidence>
<dbReference type="GO" id="GO:0005774">
    <property type="term" value="C:vacuolar membrane"/>
    <property type="evidence" value="ECO:0007669"/>
    <property type="project" value="TreeGrafter"/>
</dbReference>
<feature type="transmembrane region" description="Helical" evidence="5">
    <location>
        <begin position="172"/>
        <end position="192"/>
    </location>
</feature>
<evidence type="ECO:0000256" key="5">
    <source>
        <dbReference type="SAM" id="Phobius"/>
    </source>
</evidence>
<evidence type="ECO:0000259" key="6">
    <source>
        <dbReference type="Pfam" id="PF01490"/>
    </source>
</evidence>
<evidence type="ECO:0000256" key="3">
    <source>
        <dbReference type="ARBA" id="ARBA00022989"/>
    </source>
</evidence>
<feature type="transmembrane region" description="Helical" evidence="5">
    <location>
        <begin position="101"/>
        <end position="123"/>
    </location>
</feature>
<gene>
    <name evidence="7" type="ORF">GPUH_LOCUS1167</name>
</gene>
<keyword evidence="4 5" id="KW-0472">Membrane</keyword>
<dbReference type="PANTHER" id="PTHR22950:SF703">
    <property type="entry name" value="AMINO ACID TRANSPORTER TRANSMEMBRANE DOMAIN-CONTAINING PROTEIN"/>
    <property type="match status" value="1"/>
</dbReference>
<organism evidence="9">
    <name type="scientific">Gongylonema pulchrum</name>
    <dbReference type="NCBI Taxonomy" id="637853"/>
    <lineage>
        <taxon>Eukaryota</taxon>
        <taxon>Metazoa</taxon>
        <taxon>Ecdysozoa</taxon>
        <taxon>Nematoda</taxon>
        <taxon>Chromadorea</taxon>
        <taxon>Rhabditida</taxon>
        <taxon>Spirurina</taxon>
        <taxon>Spiruromorpha</taxon>
        <taxon>Spiruroidea</taxon>
        <taxon>Gongylonematidae</taxon>
        <taxon>Gongylonema</taxon>
    </lineage>
</organism>
<evidence type="ECO:0000256" key="4">
    <source>
        <dbReference type="ARBA" id="ARBA00023136"/>
    </source>
</evidence>